<dbReference type="PANTHER" id="PTHR12701:SF44">
    <property type="entry name" value="ENDOPLASMIC RETICULUM TRANSMEMBRANE PROTEIN"/>
    <property type="match status" value="1"/>
</dbReference>
<evidence type="ECO:0000256" key="5">
    <source>
        <dbReference type="ARBA" id="ARBA00022703"/>
    </source>
</evidence>
<evidence type="ECO:0000256" key="3">
    <source>
        <dbReference type="ARBA" id="ARBA00022448"/>
    </source>
</evidence>
<keyword evidence="14" id="KW-1185">Reference proteome</keyword>
<evidence type="ECO:0000256" key="11">
    <source>
        <dbReference type="RuleBase" id="RU367026"/>
    </source>
</evidence>
<keyword evidence="4 11" id="KW-0812">Transmembrane</keyword>
<sequence>MIELLYMVIAVEMVLILTLIFKTPLRQLVLMALDKVKRGRGPVMVKTIAITVFLLFVVSVCSFVNIQNHITEAGGGINPTDQVLMAKHLLEASLMGFQLEIIMNFPNLYVEGSHLGFASITAIMKDYAIIASVYKNYRLHHYIRELRILRKTMEAAKKQNRGHENGKNGNAAELKASEQDIAQLKATIKKLESECKTKTEEAEAAEGKAEALKKQSEGFLMEYDHLLAENQNLRNQLESIDQSLLASDNKKSI</sequence>
<feature type="transmembrane region" description="Helical" evidence="11">
    <location>
        <begin position="43"/>
        <end position="66"/>
    </location>
</feature>
<dbReference type="GO" id="GO:0006886">
    <property type="term" value="P:intracellular protein transport"/>
    <property type="evidence" value="ECO:0007669"/>
    <property type="project" value="UniProtKB-UniRule"/>
</dbReference>
<evidence type="ECO:0000256" key="10">
    <source>
        <dbReference type="ARBA" id="ARBA00023136"/>
    </source>
</evidence>
<protein>
    <recommendedName>
        <fullName evidence="11">Endoplasmic reticulum transmembrane protein</fullName>
    </recommendedName>
</protein>
<dbReference type="GO" id="GO:0070973">
    <property type="term" value="P:protein localization to endoplasmic reticulum exit site"/>
    <property type="evidence" value="ECO:0007669"/>
    <property type="project" value="UniProtKB-UniRule"/>
</dbReference>
<keyword evidence="3 11" id="KW-0813">Transport</keyword>
<organism evidence="13 14">
    <name type="scientific">Morus notabilis</name>
    <dbReference type="NCBI Taxonomy" id="981085"/>
    <lineage>
        <taxon>Eukaryota</taxon>
        <taxon>Viridiplantae</taxon>
        <taxon>Streptophyta</taxon>
        <taxon>Embryophyta</taxon>
        <taxon>Tracheophyta</taxon>
        <taxon>Spermatophyta</taxon>
        <taxon>Magnoliopsida</taxon>
        <taxon>eudicotyledons</taxon>
        <taxon>Gunneridae</taxon>
        <taxon>Pentapetalae</taxon>
        <taxon>rosids</taxon>
        <taxon>fabids</taxon>
        <taxon>Rosales</taxon>
        <taxon>Moraceae</taxon>
        <taxon>Moreae</taxon>
        <taxon>Morus</taxon>
    </lineage>
</organism>
<dbReference type="InterPro" id="IPR008417">
    <property type="entry name" value="BAP29/BAP31"/>
</dbReference>
<evidence type="ECO:0000256" key="4">
    <source>
        <dbReference type="ARBA" id="ARBA00022692"/>
    </source>
</evidence>
<name>W9QI22_9ROSA</name>
<dbReference type="GO" id="GO:0005789">
    <property type="term" value="C:endoplasmic reticulum membrane"/>
    <property type="evidence" value="ECO:0007669"/>
    <property type="project" value="UniProtKB-SubCell"/>
</dbReference>
<feature type="transmembrane region" description="Helical" evidence="11">
    <location>
        <begin position="6"/>
        <end position="22"/>
    </location>
</feature>
<evidence type="ECO:0000256" key="12">
    <source>
        <dbReference type="SAM" id="Coils"/>
    </source>
</evidence>
<evidence type="ECO:0000256" key="1">
    <source>
        <dbReference type="ARBA" id="ARBA00004477"/>
    </source>
</evidence>
<gene>
    <name evidence="13" type="ORF">L484_011937</name>
</gene>
<keyword evidence="6 11" id="KW-0256">Endoplasmic reticulum</keyword>
<comment type="subcellular location">
    <subcellularLocation>
        <location evidence="1 11">Endoplasmic reticulum membrane</location>
        <topology evidence="1 11">Multi-pass membrane protein</topology>
    </subcellularLocation>
</comment>
<dbReference type="AlphaFoldDB" id="W9QI22"/>
<evidence type="ECO:0000313" key="13">
    <source>
        <dbReference type="EMBL" id="EXB37876.1"/>
    </source>
</evidence>
<dbReference type="PANTHER" id="PTHR12701">
    <property type="entry name" value="BCR-ASSOCIATED PROTEIN, BAP"/>
    <property type="match status" value="1"/>
</dbReference>
<proteinExistence type="inferred from homology"/>
<reference evidence="14" key="1">
    <citation type="submission" date="2013-01" db="EMBL/GenBank/DDBJ databases">
        <title>Draft Genome Sequence of a Mulberry Tree, Morus notabilis C.K. Schneid.</title>
        <authorList>
            <person name="He N."/>
            <person name="Zhao S."/>
        </authorList>
    </citation>
    <scope>NUCLEOTIDE SEQUENCE</scope>
</reference>
<keyword evidence="8 11" id="KW-1133">Transmembrane helix</keyword>
<keyword evidence="9 12" id="KW-0175">Coiled coil</keyword>
<dbReference type="Proteomes" id="UP000030645">
    <property type="component" value="Unassembled WGS sequence"/>
</dbReference>
<dbReference type="FunFam" id="1.20.5.110:FF:000011">
    <property type="entry name" value="B-cell receptor-associated protein 29"/>
    <property type="match status" value="1"/>
</dbReference>
<dbReference type="eggNOG" id="KOG1962">
    <property type="taxonomic scope" value="Eukaryota"/>
</dbReference>
<keyword evidence="7 11" id="KW-0653">Protein transport</keyword>
<comment type="similarity">
    <text evidence="2 11">Belongs to the BCAP29/BCAP31 family.</text>
</comment>
<dbReference type="EMBL" id="KE343663">
    <property type="protein sequence ID" value="EXB37876.1"/>
    <property type="molecule type" value="Genomic_DNA"/>
</dbReference>
<comment type="caution">
    <text evidence="11">Lacks conserved residue(s) required for the propagation of feature annotation.</text>
</comment>
<accession>W9QI22</accession>
<dbReference type="Gene3D" id="1.20.5.110">
    <property type="match status" value="1"/>
</dbReference>
<feature type="coiled-coil region" evidence="12">
    <location>
        <begin position="139"/>
        <end position="243"/>
    </location>
</feature>
<evidence type="ECO:0000256" key="6">
    <source>
        <dbReference type="ARBA" id="ARBA00022824"/>
    </source>
</evidence>
<keyword evidence="5" id="KW-0053">Apoptosis</keyword>
<evidence type="ECO:0000256" key="2">
    <source>
        <dbReference type="ARBA" id="ARBA00007956"/>
    </source>
</evidence>
<dbReference type="STRING" id="981085.W9QI22"/>
<evidence type="ECO:0000313" key="14">
    <source>
        <dbReference type="Proteomes" id="UP000030645"/>
    </source>
</evidence>
<keyword evidence="10 11" id="KW-0472">Membrane</keyword>
<evidence type="ECO:0000256" key="8">
    <source>
        <dbReference type="ARBA" id="ARBA00022989"/>
    </source>
</evidence>
<evidence type="ECO:0000256" key="7">
    <source>
        <dbReference type="ARBA" id="ARBA00022927"/>
    </source>
</evidence>
<evidence type="ECO:0000256" key="9">
    <source>
        <dbReference type="ARBA" id="ARBA00023054"/>
    </source>
</evidence>
<keyword evidence="11" id="KW-0931">ER-Golgi transport</keyword>
<comment type="function">
    <text evidence="11">May play a role in anterograde transport of membrane proteins from the endoplasmic reticulum to the Golgi.</text>
</comment>
<dbReference type="GO" id="GO:0006888">
    <property type="term" value="P:endoplasmic reticulum to Golgi vesicle-mediated transport"/>
    <property type="evidence" value="ECO:0007669"/>
    <property type="project" value="UniProtKB-UniRule"/>
</dbReference>